<dbReference type="Proteomes" id="UP001159363">
    <property type="component" value="Chromosome 4"/>
</dbReference>
<proteinExistence type="predicted"/>
<name>A0ABQ9HDU3_9NEOP</name>
<evidence type="ECO:0000256" key="1">
    <source>
        <dbReference type="SAM" id="MobiDB-lite"/>
    </source>
</evidence>
<accession>A0ABQ9HDU3</accession>
<organism evidence="2 3">
    <name type="scientific">Dryococelus australis</name>
    <dbReference type="NCBI Taxonomy" id="614101"/>
    <lineage>
        <taxon>Eukaryota</taxon>
        <taxon>Metazoa</taxon>
        <taxon>Ecdysozoa</taxon>
        <taxon>Arthropoda</taxon>
        <taxon>Hexapoda</taxon>
        <taxon>Insecta</taxon>
        <taxon>Pterygota</taxon>
        <taxon>Neoptera</taxon>
        <taxon>Polyneoptera</taxon>
        <taxon>Phasmatodea</taxon>
        <taxon>Verophasmatodea</taxon>
        <taxon>Anareolatae</taxon>
        <taxon>Phasmatidae</taxon>
        <taxon>Eurycanthinae</taxon>
        <taxon>Dryococelus</taxon>
    </lineage>
</organism>
<protein>
    <submittedName>
        <fullName evidence="2">Uncharacterized protein</fullName>
    </submittedName>
</protein>
<evidence type="ECO:0000313" key="3">
    <source>
        <dbReference type="Proteomes" id="UP001159363"/>
    </source>
</evidence>
<gene>
    <name evidence="2" type="ORF">PR048_014153</name>
</gene>
<feature type="region of interest" description="Disordered" evidence="1">
    <location>
        <begin position="483"/>
        <end position="504"/>
    </location>
</feature>
<evidence type="ECO:0000313" key="2">
    <source>
        <dbReference type="EMBL" id="KAJ8882351.1"/>
    </source>
</evidence>
<dbReference type="EMBL" id="JARBHB010000005">
    <property type="protein sequence ID" value="KAJ8882351.1"/>
    <property type="molecule type" value="Genomic_DNA"/>
</dbReference>
<comment type="caution">
    <text evidence="2">The sequence shown here is derived from an EMBL/GenBank/DDBJ whole genome shotgun (WGS) entry which is preliminary data.</text>
</comment>
<feature type="compositionally biased region" description="Basic residues" evidence="1">
    <location>
        <begin position="142"/>
        <end position="151"/>
    </location>
</feature>
<keyword evidence="3" id="KW-1185">Reference proteome</keyword>
<feature type="region of interest" description="Disordered" evidence="1">
    <location>
        <begin position="139"/>
        <end position="159"/>
    </location>
</feature>
<reference evidence="2 3" key="1">
    <citation type="submission" date="2023-02" db="EMBL/GenBank/DDBJ databases">
        <title>LHISI_Scaffold_Assembly.</title>
        <authorList>
            <person name="Stuart O.P."/>
            <person name="Cleave R."/>
            <person name="Magrath M.J.L."/>
            <person name="Mikheyev A.S."/>
        </authorList>
    </citation>
    <scope>NUCLEOTIDE SEQUENCE [LARGE SCALE GENOMIC DNA]</scope>
    <source>
        <strain evidence="2">Daus_M_001</strain>
        <tissue evidence="2">Leg muscle</tissue>
    </source>
</reference>
<sequence length="673" mass="74349">MMSRQDDGRSQQPCQSACDPLSQQVYGVRPDAHLCGGRGFDGAKESGGTKAKDKCAQGTKNKSVILSTFLPLLQYPPPHPNFTYKTFLYPQTPSKREAVCQNELLRSAAAPHRRISFPSPLSIWNNQLYSSLYPNTQIGAAGRRRSPRKPRRNVEQRQERLTLHCADDSSPQTSLPLGSDVTIRSTGSSLLCLLTPGSQMSRFNVELIKLGRSGLVDREIPSGALVAQTALVLWYDHLPPTWANRVRLPSGSLPDFRTWESCRAMPLIDEFSPGFPVSHTFPFRRCSKLTSFHSHSPNLSTLFKRTNNGSGRRDIVNGISVRPYEPCLYSVAFSMFPHRISKVDTLPCGWEVAVSDFRMAAVSAETDSMSCEGPQEMRSVYSHSACRESVTRSLLRIPRERVDLKDSSYMIAAAASQRIVLKEKAIVTAPQVDHNAGQICGQPARRNLEAAGASVYREVAAMTMARFLSAGAMPCASPKDFAPLNANSSGRRRPVSVRLPPRRTGFDSRPLPNFRTWESCRTMPLIGGRFSGVSRFPCPCIPALLRIYLASPSSSLKISIFPQARPLAAIQPPQAQHLAAIQPPQARRLAVIQPQQILKLSVDAVTSTGQLASHQDREETSSRCCRGVVPPPGQQQWREKRPAGGNLSASIKQYRVLQAGRLDYWTRSGRETC</sequence>